<evidence type="ECO:0000313" key="1">
    <source>
        <dbReference type="EMBL" id="SFZ80575.1"/>
    </source>
</evidence>
<protein>
    <recommendedName>
        <fullName evidence="3">Lipoprotein</fullName>
    </recommendedName>
</protein>
<reference evidence="1 2" key="1">
    <citation type="submission" date="2016-11" db="EMBL/GenBank/DDBJ databases">
        <authorList>
            <person name="Jaros S."/>
            <person name="Januszkiewicz K."/>
            <person name="Wedrychowicz H."/>
        </authorList>
    </citation>
    <scope>NUCLEOTIDE SEQUENCE [LARGE SCALE GENOMIC DNA]</scope>
    <source>
        <strain evidence="1">NCIMB 2154T</strain>
    </source>
</reference>
<dbReference type="AlphaFoldDB" id="A0A2H1E713"/>
<proteinExistence type="predicted"/>
<dbReference type="KEGG" id="tmar:MARIT_0689"/>
<sequence length="113" mass="13285">MKNIVLIFALMTFTQCKTGINYYQGHIFSVNNNPIKGLKVYEKYNYKNYSVTNKEGYFRINITKNNIERYLIIEDKNEIIDSIQVIGIQGGEKIKYSFIQGKRDTLFLNIDKK</sequence>
<gene>
    <name evidence="1" type="ORF">MARIT_0689</name>
</gene>
<dbReference type="OrthoDB" id="1452605at2"/>
<keyword evidence="2" id="KW-1185">Reference proteome</keyword>
<dbReference type="GeneID" id="47722272"/>
<dbReference type="RefSeq" id="WP_157926177.1">
    <property type="nucleotide sequence ID" value="NZ_CP138495.1"/>
</dbReference>
<name>A0A2H1E713_9FLAO</name>
<dbReference type="EMBL" id="LT634361">
    <property type="protein sequence ID" value="SFZ80575.1"/>
    <property type="molecule type" value="Genomic_DNA"/>
</dbReference>
<organism evidence="1 2">
    <name type="scientific">Tenacibaculum maritimum NCIMB 2154</name>
    <dbReference type="NCBI Taxonomy" id="1349785"/>
    <lineage>
        <taxon>Bacteria</taxon>
        <taxon>Pseudomonadati</taxon>
        <taxon>Bacteroidota</taxon>
        <taxon>Flavobacteriia</taxon>
        <taxon>Flavobacteriales</taxon>
        <taxon>Flavobacteriaceae</taxon>
        <taxon>Tenacibaculum</taxon>
    </lineage>
</organism>
<dbReference type="Proteomes" id="UP000231564">
    <property type="component" value="Chromosome MARIT"/>
</dbReference>
<evidence type="ECO:0008006" key="3">
    <source>
        <dbReference type="Google" id="ProtNLM"/>
    </source>
</evidence>
<evidence type="ECO:0000313" key="2">
    <source>
        <dbReference type="Proteomes" id="UP000231564"/>
    </source>
</evidence>
<accession>A0A2H1E713</accession>